<keyword evidence="1" id="KW-0132">Cell division</keyword>
<comment type="similarity">
    <text evidence="1">Belongs to the MurL family.</text>
</comment>
<dbReference type="InterPro" id="IPR043689">
    <property type="entry name" value="MurL"/>
</dbReference>
<comment type="pathway">
    <text evidence="1">Cell wall biogenesis; peptidoglycan biosynthesis.</text>
</comment>
<dbReference type="GO" id="GO:0009252">
    <property type="term" value="P:peptidoglycan biosynthetic process"/>
    <property type="evidence" value="ECO:0007669"/>
    <property type="project" value="UniProtKB-UniRule"/>
</dbReference>
<protein>
    <recommendedName>
        <fullName evidence="1">UDP-N-acetyl-alpha-D-muramoyl-L-alanyl-L-glutamate epimerase</fullName>
        <ecNumber evidence="1">5.1.1.23</ecNumber>
    </recommendedName>
    <alternativeName>
        <fullName evidence="1">UDP-MurNAc-L-Ala-L-Glu epimerase</fullName>
    </alternativeName>
</protein>
<dbReference type="OrthoDB" id="9768152at2"/>
<gene>
    <name evidence="1" type="primary">murL</name>
    <name evidence="4" type="ORF">SAMN02745725_01482</name>
</gene>
<feature type="domain" description="MurL C-terminal" evidence="2">
    <location>
        <begin position="323"/>
        <end position="411"/>
    </location>
</feature>
<dbReference type="STRING" id="185007.SAMN02910350_00257"/>
<evidence type="ECO:0000313" key="5">
    <source>
        <dbReference type="Proteomes" id="UP000184185"/>
    </source>
</evidence>
<evidence type="ECO:0000256" key="1">
    <source>
        <dbReference type="HAMAP-Rule" id="MF_02209"/>
    </source>
</evidence>
<keyword evidence="1" id="KW-0133">Cell shape</keyword>
<dbReference type="GO" id="GO:0051301">
    <property type="term" value="P:cell division"/>
    <property type="evidence" value="ECO:0007669"/>
    <property type="project" value="UniProtKB-KW"/>
</dbReference>
<reference evidence="4 5" key="1">
    <citation type="submission" date="2016-11" db="EMBL/GenBank/DDBJ databases">
        <authorList>
            <person name="Jaros S."/>
            <person name="Januszkiewicz K."/>
            <person name="Wedrychowicz H."/>
        </authorList>
    </citation>
    <scope>NUCLEOTIDE SEQUENCE [LARGE SCALE GENOMIC DNA]</scope>
    <source>
        <strain evidence="4 5">DSM 14809</strain>
    </source>
</reference>
<evidence type="ECO:0000259" key="2">
    <source>
        <dbReference type="Pfam" id="PF26298"/>
    </source>
</evidence>
<proteinExistence type="inferred from homology"/>
<organism evidence="4 5">
    <name type="scientific">Pseudobutyrivibrio xylanivorans DSM 14809</name>
    <dbReference type="NCBI Taxonomy" id="1123012"/>
    <lineage>
        <taxon>Bacteria</taxon>
        <taxon>Bacillati</taxon>
        <taxon>Bacillota</taxon>
        <taxon>Clostridia</taxon>
        <taxon>Lachnospirales</taxon>
        <taxon>Lachnospiraceae</taxon>
        <taxon>Pseudobutyrivibrio</taxon>
    </lineage>
</organism>
<dbReference type="GO" id="GO:0016855">
    <property type="term" value="F:racemase and epimerase activity, acting on amino acids and derivatives"/>
    <property type="evidence" value="ECO:0007669"/>
    <property type="project" value="UniProtKB-UniRule"/>
</dbReference>
<accession>A0A1M6FEM5</accession>
<name>A0A1M6FEM5_PSEXY</name>
<keyword evidence="1" id="KW-0131">Cell cycle</keyword>
<sequence length="468" mass="53334">MSRQDFYKKCREDYPTFTYQGYSYDLNNEGISMTFDFSIDGLSEFHPTWSIPRINDVASIDEELIDDMVFSLGMVELVSYWKIACPPTVIIKDRQLSAEQISWWKKLYFNGLGEFYYTNGIEEDFDDFMTVKCEGTKQPRSITPKDRPRIAAGKKPRVMVPVGGGKDSVVSIELLREKADVNCYVINSRGATDATVEVGGLTDHTIYAKRTLDKNMLDLNAQGFLNGHTPFSALVAFSSIIAGYLNDLQFVALSNEGSANESTVKDSYVNHQYSKSFEFEADFRHYEKNFIGSGVFYFSFLRPLSELQIAMLFSRFKKYHGIFKSCNVGSKQDIWCGHCPKCLFVYIILSPFLTLEELDAIFGKRLFEDETLMEDFDKLCGILPEKPFECVGSRDEVNAAITEAISKYAQKQIQLPALLMHYQDSAVVPAITFEKFKNQYSSEHALDEFFEKIIKDALSNEGNNQKFS</sequence>
<dbReference type="GO" id="GO:0008360">
    <property type="term" value="P:regulation of cell shape"/>
    <property type="evidence" value="ECO:0007669"/>
    <property type="project" value="UniProtKB-KW"/>
</dbReference>
<dbReference type="RefSeq" id="WP_072915212.1">
    <property type="nucleotide sequence ID" value="NZ_FQYQ01000007.1"/>
</dbReference>
<dbReference type="HAMAP" id="MF_02209">
    <property type="entry name" value="MurL"/>
    <property type="match status" value="1"/>
</dbReference>
<dbReference type="Proteomes" id="UP000184185">
    <property type="component" value="Unassembled WGS sequence"/>
</dbReference>
<dbReference type="InterPro" id="IPR058740">
    <property type="entry name" value="MurL_N"/>
</dbReference>
<keyword evidence="5" id="KW-1185">Reference proteome</keyword>
<dbReference type="Pfam" id="PF26299">
    <property type="entry name" value="MurL_N"/>
    <property type="match status" value="1"/>
</dbReference>
<dbReference type="AlphaFoldDB" id="A0A1M6FEM5"/>
<dbReference type="EMBL" id="FQYQ01000007">
    <property type="protein sequence ID" value="SHI96086.1"/>
    <property type="molecule type" value="Genomic_DNA"/>
</dbReference>
<comment type="catalytic activity">
    <reaction evidence="1">
        <text>UDP-N-acetyl-alpha-D-muramoyl-L-alanyl-L-glutamate + ATP + H2O = UDP-N-acetyl-alpha-D-muramoyl-L-alanyl-D-glutamate + AMP + diphosphate + H(+)</text>
        <dbReference type="Rhea" id="RHEA:58812"/>
        <dbReference type="ChEBI" id="CHEBI:15377"/>
        <dbReference type="ChEBI" id="CHEBI:15378"/>
        <dbReference type="ChEBI" id="CHEBI:30616"/>
        <dbReference type="ChEBI" id="CHEBI:33019"/>
        <dbReference type="ChEBI" id="CHEBI:83900"/>
        <dbReference type="ChEBI" id="CHEBI:142725"/>
        <dbReference type="ChEBI" id="CHEBI:456215"/>
        <dbReference type="EC" id="5.1.1.23"/>
    </reaction>
</comment>
<evidence type="ECO:0000259" key="3">
    <source>
        <dbReference type="Pfam" id="PF26299"/>
    </source>
</evidence>
<dbReference type="EC" id="5.1.1.23" evidence="1"/>
<keyword evidence="1" id="KW-0961">Cell wall biogenesis/degradation</keyword>
<dbReference type="GO" id="GO:0005737">
    <property type="term" value="C:cytoplasm"/>
    <property type="evidence" value="ECO:0007669"/>
    <property type="project" value="UniProtKB-UniRule"/>
</dbReference>
<dbReference type="GO" id="GO:0071555">
    <property type="term" value="P:cell wall organization"/>
    <property type="evidence" value="ECO:0007669"/>
    <property type="project" value="UniProtKB-KW"/>
</dbReference>
<dbReference type="UniPathway" id="UPA00219"/>
<keyword evidence="1" id="KW-0413">Isomerase</keyword>
<keyword evidence="1" id="KW-0573">Peptidoglycan synthesis</keyword>
<dbReference type="InterPro" id="IPR058741">
    <property type="entry name" value="MurL_C"/>
</dbReference>
<evidence type="ECO:0000313" key="4">
    <source>
        <dbReference type="EMBL" id="SHI96086.1"/>
    </source>
</evidence>
<comment type="function">
    <text evidence="1">Cell wall formation. Catalyzes epimerization of the terminal L-glutamate in UDP-N-acetyl-alpha-D-muramoyl-L-alanyl-L-glutamate.</text>
</comment>
<dbReference type="Pfam" id="PF26298">
    <property type="entry name" value="MurL_epimerase_C"/>
    <property type="match status" value="1"/>
</dbReference>
<feature type="domain" description="MurL N-terminal" evidence="3">
    <location>
        <begin position="10"/>
        <end position="300"/>
    </location>
</feature>